<dbReference type="InterPro" id="IPR009057">
    <property type="entry name" value="Homeodomain-like_sf"/>
</dbReference>
<feature type="non-terminal residue" evidence="4">
    <location>
        <position position="156"/>
    </location>
</feature>
<dbReference type="Pfam" id="PF09339">
    <property type="entry name" value="HTH_IclR"/>
    <property type="match status" value="1"/>
</dbReference>
<organism evidence="4 5">
    <name type="scientific">Stegodyphus mimosarum</name>
    <name type="common">African social velvet spider</name>
    <dbReference type="NCBI Taxonomy" id="407821"/>
    <lineage>
        <taxon>Eukaryota</taxon>
        <taxon>Metazoa</taxon>
        <taxon>Ecdysozoa</taxon>
        <taxon>Arthropoda</taxon>
        <taxon>Chelicerata</taxon>
        <taxon>Arachnida</taxon>
        <taxon>Araneae</taxon>
        <taxon>Araneomorphae</taxon>
        <taxon>Entelegynae</taxon>
        <taxon>Eresoidea</taxon>
        <taxon>Eresidae</taxon>
        <taxon>Stegodyphus</taxon>
    </lineage>
</organism>
<dbReference type="GO" id="GO:0006313">
    <property type="term" value="P:DNA transposition"/>
    <property type="evidence" value="ECO:0007669"/>
    <property type="project" value="InterPro"/>
</dbReference>
<sequence length="156" mass="18198">MPGHRQRRHFQHIDDFTRGVVIGLKRAGWSLREIAADTHMDASTVHRLWRTWLEQGNVGRRRGAGAARVTSERVDRCIRQQAAAVSKVICTAILQHVQDTLDVPVSTRTISCRLVERGLHSWRLLRRLRLTSQHRCQHLEWCQTGVMWMTKHRVLR</sequence>
<protein>
    <recommendedName>
        <fullName evidence="6">Transposase Tc1-like domain-containing protein</fullName>
    </recommendedName>
</protein>
<dbReference type="Pfam" id="PF01498">
    <property type="entry name" value="HTH_Tnp_Tc3_2"/>
    <property type="match status" value="1"/>
</dbReference>
<dbReference type="Proteomes" id="UP000054359">
    <property type="component" value="Unassembled WGS sequence"/>
</dbReference>
<dbReference type="GO" id="GO:0003677">
    <property type="term" value="F:DNA binding"/>
    <property type="evidence" value="ECO:0007669"/>
    <property type="project" value="InterPro"/>
</dbReference>
<name>A0A087UF44_STEMI</name>
<dbReference type="GO" id="GO:0005634">
    <property type="term" value="C:nucleus"/>
    <property type="evidence" value="ECO:0007669"/>
    <property type="project" value="UniProtKB-SubCell"/>
</dbReference>
<keyword evidence="5" id="KW-1185">Reference proteome</keyword>
<dbReference type="GO" id="GO:0006355">
    <property type="term" value="P:regulation of DNA-templated transcription"/>
    <property type="evidence" value="ECO:0007669"/>
    <property type="project" value="InterPro"/>
</dbReference>
<feature type="domain" description="Transposase Tc1-like" evidence="2">
    <location>
        <begin position="75"/>
        <end position="144"/>
    </location>
</feature>
<dbReference type="SUPFAM" id="SSF46689">
    <property type="entry name" value="Homeodomain-like"/>
    <property type="match status" value="1"/>
</dbReference>
<evidence type="ECO:0000256" key="1">
    <source>
        <dbReference type="ARBA" id="ARBA00004123"/>
    </source>
</evidence>
<dbReference type="OrthoDB" id="6779329at2759"/>
<proteinExistence type="predicted"/>
<dbReference type="InterPro" id="IPR036388">
    <property type="entry name" value="WH-like_DNA-bd_sf"/>
</dbReference>
<evidence type="ECO:0008006" key="6">
    <source>
        <dbReference type="Google" id="ProtNLM"/>
    </source>
</evidence>
<evidence type="ECO:0000259" key="2">
    <source>
        <dbReference type="Pfam" id="PF01498"/>
    </source>
</evidence>
<accession>A0A087UF44</accession>
<dbReference type="Gene3D" id="1.10.10.10">
    <property type="entry name" value="Winged helix-like DNA-binding domain superfamily/Winged helix DNA-binding domain"/>
    <property type="match status" value="1"/>
</dbReference>
<evidence type="ECO:0000313" key="4">
    <source>
        <dbReference type="EMBL" id="KFM75983.1"/>
    </source>
</evidence>
<dbReference type="AlphaFoldDB" id="A0A087UF44"/>
<dbReference type="EMBL" id="KK119546">
    <property type="protein sequence ID" value="KFM75983.1"/>
    <property type="molecule type" value="Genomic_DNA"/>
</dbReference>
<dbReference type="GO" id="GO:0015074">
    <property type="term" value="P:DNA integration"/>
    <property type="evidence" value="ECO:0007669"/>
    <property type="project" value="InterPro"/>
</dbReference>
<gene>
    <name evidence="4" type="ORF">X975_12905</name>
</gene>
<feature type="domain" description="HTH iclR-type" evidence="3">
    <location>
        <begin position="26"/>
        <end position="58"/>
    </location>
</feature>
<comment type="subcellular location">
    <subcellularLocation>
        <location evidence="1">Nucleus</location>
    </subcellularLocation>
</comment>
<evidence type="ECO:0000259" key="3">
    <source>
        <dbReference type="Pfam" id="PF09339"/>
    </source>
</evidence>
<reference evidence="4 5" key="1">
    <citation type="submission" date="2013-11" db="EMBL/GenBank/DDBJ databases">
        <title>Genome sequencing of Stegodyphus mimosarum.</title>
        <authorList>
            <person name="Bechsgaard J."/>
        </authorList>
    </citation>
    <scope>NUCLEOTIDE SEQUENCE [LARGE SCALE GENOMIC DNA]</scope>
</reference>
<dbReference type="InterPro" id="IPR005471">
    <property type="entry name" value="Tscrpt_reg_IclR_N"/>
</dbReference>
<dbReference type="InterPro" id="IPR002492">
    <property type="entry name" value="Transposase_Tc1-like"/>
</dbReference>
<evidence type="ECO:0000313" key="5">
    <source>
        <dbReference type="Proteomes" id="UP000054359"/>
    </source>
</evidence>